<gene>
    <name evidence="2" type="ORF">JJC05_05275</name>
</gene>
<evidence type="ECO:0000256" key="1">
    <source>
        <dbReference type="SAM" id="Phobius"/>
    </source>
</evidence>
<keyword evidence="1" id="KW-0812">Transmembrane</keyword>
<protein>
    <submittedName>
        <fullName evidence="2">Uncharacterized protein</fullName>
    </submittedName>
</protein>
<feature type="transmembrane region" description="Helical" evidence="1">
    <location>
        <begin position="111"/>
        <end position="132"/>
    </location>
</feature>
<keyword evidence="1" id="KW-1133">Transmembrane helix</keyword>
<dbReference type="KEGG" id="fdv:JJC05_05275"/>
<dbReference type="Proteomes" id="UP000824721">
    <property type="component" value="Chromosome"/>
</dbReference>
<feature type="transmembrane region" description="Helical" evidence="1">
    <location>
        <begin position="20"/>
        <end position="49"/>
    </location>
</feature>
<dbReference type="EMBL" id="CP067378">
    <property type="protein sequence ID" value="QYS89665.1"/>
    <property type="molecule type" value="Genomic_DNA"/>
</dbReference>
<accession>A0A8G0KXZ7</accession>
<keyword evidence="1" id="KW-0472">Membrane</keyword>
<feature type="transmembrane region" description="Helical" evidence="1">
    <location>
        <begin position="56"/>
        <end position="75"/>
    </location>
</feature>
<evidence type="ECO:0000313" key="2">
    <source>
        <dbReference type="EMBL" id="QYS89665.1"/>
    </source>
</evidence>
<dbReference type="AlphaFoldDB" id="A0A8G0KXZ7"/>
<reference evidence="2" key="1">
    <citation type="submission" date="2020-12" db="EMBL/GenBank/DDBJ databases">
        <title>Genome sequencing of genetic groups of Flavobacterium columnare.</title>
        <authorList>
            <person name="Waldbieser G.C."/>
            <person name="Griffin M.J."/>
            <person name="LaFrentz B.R."/>
        </authorList>
    </citation>
    <scope>NUCLEOTIDE SEQUENCE</scope>
    <source>
        <strain evidence="2">90-106</strain>
    </source>
</reference>
<proteinExistence type="predicted"/>
<organism evidence="2">
    <name type="scientific">Flavobacterium columnare</name>
    <dbReference type="NCBI Taxonomy" id="996"/>
    <lineage>
        <taxon>Bacteria</taxon>
        <taxon>Pseudomonadati</taxon>
        <taxon>Bacteroidota</taxon>
        <taxon>Flavobacteriia</taxon>
        <taxon>Flavobacteriales</taxon>
        <taxon>Flavobacteriaceae</taxon>
        <taxon>Flavobacterium</taxon>
    </lineage>
</organism>
<sequence length="145" mass="17157">MTKLKTLPYTKAEQYFKFLLAFIAIGLLDLYAFLLLLPFLVLFLVIVYFKKNRSLVVLQMYILSLVIIIFIYKTFLITHHESFSNILRRTLIDVELSFSNPFIKIEIDRLIFYYQIIFVVGFILNLLSAIFLKKDGEKKYSSFCL</sequence>
<name>A0A8G0KXZ7_9FLAO</name>